<keyword evidence="2 4" id="KW-0378">Hydrolase</keyword>
<proteinExistence type="predicted"/>
<protein>
    <submittedName>
        <fullName evidence="4">5-amino-6-(5-phospho-D-ribitylamino)uracil phosphatase YigB</fullName>
        <ecNumber evidence="4">3.1.3.104</ecNumber>
    </submittedName>
</protein>
<dbReference type="InterPro" id="IPR006439">
    <property type="entry name" value="HAD-SF_hydro_IA"/>
</dbReference>
<dbReference type="InterPro" id="IPR023214">
    <property type="entry name" value="HAD_sf"/>
</dbReference>
<evidence type="ECO:0000313" key="5">
    <source>
        <dbReference type="Proteomes" id="UP001238540"/>
    </source>
</evidence>
<organism evidence="4 5">
    <name type="scientific">Vibrio ostreicida</name>
    <dbReference type="NCBI Taxonomy" id="526588"/>
    <lineage>
        <taxon>Bacteria</taxon>
        <taxon>Pseudomonadati</taxon>
        <taxon>Pseudomonadota</taxon>
        <taxon>Gammaproteobacteria</taxon>
        <taxon>Vibrionales</taxon>
        <taxon>Vibrionaceae</taxon>
        <taxon>Vibrio</taxon>
    </lineage>
</organism>
<dbReference type="GO" id="GO:0043726">
    <property type="term" value="F:5-amino-6-(5-phosphoribitylamino)uracil phosphatase activity"/>
    <property type="evidence" value="ECO:0007669"/>
    <property type="project" value="UniProtKB-EC"/>
</dbReference>
<dbReference type="Gene3D" id="3.40.50.1000">
    <property type="entry name" value="HAD superfamily/HAD-like"/>
    <property type="match status" value="1"/>
</dbReference>
<reference evidence="5" key="1">
    <citation type="journal article" date="2019" name="Int. J. Syst. Evol. Microbiol.">
        <title>The Global Catalogue of Microorganisms (GCM) 10K type strain sequencing project: providing services to taxonomists for standard genome sequencing and annotation.</title>
        <authorList>
            <consortium name="The Broad Institute Genomics Platform"/>
            <consortium name="The Broad Institute Genome Sequencing Center for Infectious Disease"/>
            <person name="Wu L."/>
            <person name="Ma J."/>
        </authorList>
    </citation>
    <scope>NUCLEOTIDE SEQUENCE [LARGE SCALE GENOMIC DNA]</scope>
    <source>
        <strain evidence="5">CECT 7398</strain>
    </source>
</reference>
<keyword evidence="3" id="KW-0460">Magnesium</keyword>
<dbReference type="NCBIfam" id="NF008018">
    <property type="entry name" value="PRK10748.1"/>
    <property type="match status" value="1"/>
</dbReference>
<evidence type="ECO:0000256" key="1">
    <source>
        <dbReference type="ARBA" id="ARBA00001946"/>
    </source>
</evidence>
<dbReference type="SUPFAM" id="SSF56784">
    <property type="entry name" value="HAD-like"/>
    <property type="match status" value="1"/>
</dbReference>
<dbReference type="Proteomes" id="UP001238540">
    <property type="component" value="Unassembled WGS sequence"/>
</dbReference>
<dbReference type="NCBIfam" id="TIGR01549">
    <property type="entry name" value="HAD-SF-IA-v1"/>
    <property type="match status" value="1"/>
</dbReference>
<keyword evidence="5" id="KW-1185">Reference proteome</keyword>
<sequence>MNVYRSLSPIRAMSFDLDDTLYDNRPVIQRVEREVTAWLHTQHPVSASKPLSWWQQLKKELIQTERQLAHDLTHLRFRQVEQGLIRLGYQDTEAEQAANNTLQEALRLRSDFVVPPKTHRILGMLSKRLPLVAITNGNVDVERIGLDKYFSSVLRAGSDGDAKPHHHMFSKAAEFLELSPSNILHVGDHLLSDVSGAKMSGFQACWFNDQGVILTHHRQAKTLPDIEIQDVEELLALVRC</sequence>
<dbReference type="InterPro" id="IPR036412">
    <property type="entry name" value="HAD-like_sf"/>
</dbReference>
<dbReference type="EMBL" id="JAUFQC010000001">
    <property type="protein sequence ID" value="MDN3608768.1"/>
    <property type="molecule type" value="Genomic_DNA"/>
</dbReference>
<evidence type="ECO:0000256" key="3">
    <source>
        <dbReference type="ARBA" id="ARBA00022842"/>
    </source>
</evidence>
<dbReference type="InterPro" id="IPR051400">
    <property type="entry name" value="HAD-like_hydrolase"/>
</dbReference>
<dbReference type="Gene3D" id="1.20.120.1600">
    <property type="match status" value="1"/>
</dbReference>
<dbReference type="PRINTS" id="PR00413">
    <property type="entry name" value="HADHALOGNASE"/>
</dbReference>
<dbReference type="SFLD" id="SFLDS00003">
    <property type="entry name" value="Haloacid_Dehalogenase"/>
    <property type="match status" value="1"/>
</dbReference>
<dbReference type="Pfam" id="PF00702">
    <property type="entry name" value="Hydrolase"/>
    <property type="match status" value="1"/>
</dbReference>
<dbReference type="PANTHER" id="PTHR46470">
    <property type="entry name" value="N-ACYLNEURAMINATE-9-PHOSPHATASE"/>
    <property type="match status" value="1"/>
</dbReference>
<gene>
    <name evidence="4" type="primary">yigB</name>
    <name evidence="4" type="ORF">QWZ16_03245</name>
</gene>
<dbReference type="PANTHER" id="PTHR46470:SF4">
    <property type="entry name" value="5-AMINO-6-(5-PHOSPHO-D-RIBITYLAMINO)URACIL PHOSPHATASE YIGB"/>
    <property type="match status" value="1"/>
</dbReference>
<comment type="caution">
    <text evidence="4">The sequence shown here is derived from an EMBL/GenBank/DDBJ whole genome shotgun (WGS) entry which is preliminary data.</text>
</comment>
<dbReference type="EC" id="3.1.3.104" evidence="4"/>
<evidence type="ECO:0000313" key="4">
    <source>
        <dbReference type="EMBL" id="MDN3608768.1"/>
    </source>
</evidence>
<dbReference type="RefSeq" id="WP_170883737.1">
    <property type="nucleotide sequence ID" value="NZ_JABEYA020000022.1"/>
</dbReference>
<name>A0ABT8BRN9_9VIBR</name>
<comment type="cofactor">
    <cofactor evidence="1">
        <name>Mg(2+)</name>
        <dbReference type="ChEBI" id="CHEBI:18420"/>
    </cofactor>
</comment>
<evidence type="ECO:0000256" key="2">
    <source>
        <dbReference type="ARBA" id="ARBA00022801"/>
    </source>
</evidence>
<dbReference type="SFLD" id="SFLDG01129">
    <property type="entry name" value="C1.5:_HAD__Beta-PGM__Phosphata"/>
    <property type="match status" value="1"/>
</dbReference>
<accession>A0ABT8BRN9</accession>